<dbReference type="InterPro" id="IPR040456">
    <property type="entry name" value="RNase_H2_suB"/>
</dbReference>
<comment type="subcellular location">
    <subcellularLocation>
        <location evidence="1">Nucleus</location>
    </subcellularLocation>
</comment>
<dbReference type="Gene3D" id="2.20.25.530">
    <property type="match status" value="1"/>
</dbReference>
<name>A0A0L8GQX9_OCTBM</name>
<reference evidence="11" key="1">
    <citation type="submission" date="2015-07" db="EMBL/GenBank/DDBJ databases">
        <title>MeaNS - Measles Nucleotide Surveillance Program.</title>
        <authorList>
            <person name="Tran T."/>
            <person name="Druce J."/>
        </authorList>
    </citation>
    <scope>NUCLEOTIDE SEQUENCE</scope>
    <source>
        <strain evidence="11">UCB-OBI-ISO-001</strain>
        <tissue evidence="11">Gonad</tissue>
    </source>
</reference>
<gene>
    <name evidence="11" type="ORF">OCBIM_22029406mg</name>
</gene>
<dbReference type="PANTHER" id="PTHR13383:SF11">
    <property type="entry name" value="RIBONUCLEASE H2 SUBUNIT B"/>
    <property type="match status" value="1"/>
</dbReference>
<evidence type="ECO:0000256" key="6">
    <source>
        <dbReference type="ARBA" id="ARBA00024778"/>
    </source>
</evidence>
<feature type="region of interest" description="Disordered" evidence="8">
    <location>
        <begin position="234"/>
        <end position="286"/>
    </location>
</feature>
<evidence type="ECO:0000259" key="9">
    <source>
        <dbReference type="Pfam" id="PF09468"/>
    </source>
</evidence>
<dbReference type="AlphaFoldDB" id="A0A0L8GQX9"/>
<accession>A0A0L8GQX9</accession>
<comment type="subunit">
    <text evidence="3">The RNase H2 complex is a heterotrimer composed of the catalytic subunit RNASEH2A and the non-catalytic subunits RNASEH2B and RNASEH2C.</text>
</comment>
<dbReference type="PANTHER" id="PTHR13383">
    <property type="entry name" value="RIBONUCLEASE H2 SUBUNIT B"/>
    <property type="match status" value="1"/>
</dbReference>
<evidence type="ECO:0000256" key="8">
    <source>
        <dbReference type="SAM" id="MobiDB-lite"/>
    </source>
</evidence>
<comment type="function">
    <text evidence="6">Non catalytic subunit of RNase H2, an endonuclease that specifically degrades the RNA of RNA:DNA hybrids. Participates in DNA replication, possibly by mediating the removal of lagging-strand Okazaki fragment RNA primers during DNA replication. Mediates the excision of single ribonucleotides from DNA:RNA duplexes.</text>
</comment>
<dbReference type="FunFam" id="1.10.20.120:FF:000002">
    <property type="entry name" value="Ribonuclease H2 subunit B"/>
    <property type="match status" value="1"/>
</dbReference>
<dbReference type="EMBL" id="KQ420742">
    <property type="protein sequence ID" value="KOF79471.1"/>
    <property type="molecule type" value="Genomic_DNA"/>
</dbReference>
<dbReference type="InterPro" id="IPR041195">
    <property type="entry name" value="Rnh202_N"/>
</dbReference>
<dbReference type="OrthoDB" id="29098at2759"/>
<dbReference type="Pfam" id="PF17745">
    <property type="entry name" value="Ydr279_N"/>
    <property type="match status" value="1"/>
</dbReference>
<evidence type="ECO:0000259" key="10">
    <source>
        <dbReference type="Pfam" id="PF17745"/>
    </source>
</evidence>
<dbReference type="GO" id="GO:0006401">
    <property type="term" value="P:RNA catabolic process"/>
    <property type="evidence" value="ECO:0007669"/>
    <property type="project" value="TreeGrafter"/>
</dbReference>
<evidence type="ECO:0000256" key="3">
    <source>
        <dbReference type="ARBA" id="ARBA00011277"/>
    </source>
</evidence>
<dbReference type="STRING" id="37653.A0A0L8GQX9"/>
<evidence type="ECO:0000313" key="11">
    <source>
        <dbReference type="EMBL" id="KOF79471.1"/>
    </source>
</evidence>
<proteinExistence type="inferred from homology"/>
<organism evidence="11">
    <name type="scientific">Octopus bimaculoides</name>
    <name type="common">California two-spotted octopus</name>
    <dbReference type="NCBI Taxonomy" id="37653"/>
    <lineage>
        <taxon>Eukaryota</taxon>
        <taxon>Metazoa</taxon>
        <taxon>Spiralia</taxon>
        <taxon>Lophotrochozoa</taxon>
        <taxon>Mollusca</taxon>
        <taxon>Cephalopoda</taxon>
        <taxon>Coleoidea</taxon>
        <taxon>Octopodiformes</taxon>
        <taxon>Octopoda</taxon>
        <taxon>Incirrata</taxon>
        <taxon>Octopodidae</taxon>
        <taxon>Octopus</taxon>
    </lineage>
</organism>
<dbReference type="Gene3D" id="1.10.20.120">
    <property type="match status" value="1"/>
</dbReference>
<evidence type="ECO:0000256" key="4">
    <source>
        <dbReference type="ARBA" id="ARBA00019062"/>
    </source>
</evidence>
<feature type="domain" description="Rnh202 triple barrel" evidence="10">
    <location>
        <begin position="33"/>
        <end position="93"/>
    </location>
</feature>
<feature type="compositionally biased region" description="Polar residues" evidence="8">
    <location>
        <begin position="276"/>
        <end position="285"/>
    </location>
</feature>
<dbReference type="CDD" id="cd09270">
    <property type="entry name" value="RNase_H2-B"/>
    <property type="match status" value="1"/>
</dbReference>
<evidence type="ECO:0000256" key="7">
    <source>
        <dbReference type="ARBA" id="ARBA00033464"/>
    </source>
</evidence>
<evidence type="ECO:0000256" key="2">
    <source>
        <dbReference type="ARBA" id="ARBA00009823"/>
    </source>
</evidence>
<evidence type="ECO:0000256" key="5">
    <source>
        <dbReference type="ARBA" id="ARBA00023242"/>
    </source>
</evidence>
<dbReference type="Pfam" id="PF09468">
    <property type="entry name" value="RNase_H2-Ydr279"/>
    <property type="match status" value="1"/>
</dbReference>
<feature type="domain" description="Ribonuclease H2 subunit B wHTH" evidence="9">
    <location>
        <begin position="96"/>
        <end position="228"/>
    </location>
</feature>
<dbReference type="GO" id="GO:0005654">
    <property type="term" value="C:nucleoplasm"/>
    <property type="evidence" value="ECO:0007669"/>
    <property type="project" value="TreeGrafter"/>
</dbReference>
<protein>
    <recommendedName>
        <fullName evidence="4">Ribonuclease H2 subunit B</fullName>
    </recommendedName>
    <alternativeName>
        <fullName evidence="7">Ribonuclease HI subunit B</fullName>
    </alternativeName>
</protein>
<keyword evidence="5" id="KW-0539">Nucleus</keyword>
<comment type="similarity">
    <text evidence="2">Belongs to the RNase H2 subunit B family.</text>
</comment>
<sequence length="301" mass="34706">MPRTEMKAFLDDGPKQYFMLIDKTAINPVDGVESDAIFYKLRHPCTDNSSIFLFTHKNQNVFEVTNYKEEFRSWLFNNYVVEDGSLLFVSPVDPLFLILPYLIKAEKKTGKFMTIDHMLEDDQYLDIHHLSESVRVKDLSLITDVKKSDSIVACRYSEEKTLSWLQRKVQKVAKVFSEKGVHVSEGVAHSKTYIKTMKENPHLKEEAMLYACGMVSNYICDDLQKKLKEKLGLKDEELQNPPPKKKIKIDNSLGPSEDYSQMKKTTEQTKSQKQTLAQKKLSQVDKSGMKSISSFFFKSKS</sequence>
<dbReference type="GO" id="GO:0032299">
    <property type="term" value="C:ribonuclease H2 complex"/>
    <property type="evidence" value="ECO:0007669"/>
    <property type="project" value="InterPro"/>
</dbReference>
<dbReference type="InterPro" id="IPR019024">
    <property type="entry name" value="RNase_H2_suB_wHTH"/>
</dbReference>
<evidence type="ECO:0000256" key="1">
    <source>
        <dbReference type="ARBA" id="ARBA00004123"/>
    </source>
</evidence>